<reference evidence="1" key="2">
    <citation type="submission" date="2023-06" db="EMBL/GenBank/DDBJ databases">
        <authorList>
            <person name="Ma L."/>
            <person name="Liu K.-W."/>
            <person name="Li Z."/>
            <person name="Hsiao Y.-Y."/>
            <person name="Qi Y."/>
            <person name="Fu T."/>
            <person name="Tang G."/>
            <person name="Zhang D."/>
            <person name="Sun W.-H."/>
            <person name="Liu D.-K."/>
            <person name="Li Y."/>
            <person name="Chen G.-Z."/>
            <person name="Liu X.-D."/>
            <person name="Liao X.-Y."/>
            <person name="Jiang Y.-T."/>
            <person name="Yu X."/>
            <person name="Hao Y."/>
            <person name="Huang J."/>
            <person name="Zhao X.-W."/>
            <person name="Ke S."/>
            <person name="Chen Y.-Y."/>
            <person name="Wu W.-L."/>
            <person name="Hsu J.-L."/>
            <person name="Lin Y.-F."/>
            <person name="Huang M.-D."/>
            <person name="Li C.-Y."/>
            <person name="Huang L."/>
            <person name="Wang Z.-W."/>
            <person name="Zhao X."/>
            <person name="Zhong W.-Y."/>
            <person name="Peng D.-H."/>
            <person name="Ahmad S."/>
            <person name="Lan S."/>
            <person name="Zhang J.-S."/>
            <person name="Tsai W.-C."/>
            <person name="Van De Peer Y."/>
            <person name="Liu Z.-J."/>
        </authorList>
    </citation>
    <scope>NUCLEOTIDE SEQUENCE</scope>
    <source>
        <strain evidence="1">CP</strain>
        <tissue evidence="1">Leaves</tissue>
    </source>
</reference>
<gene>
    <name evidence="1" type="ORF">QJS10_CPB15g00652</name>
</gene>
<dbReference type="EMBL" id="JAUJYO010000015">
    <property type="protein sequence ID" value="KAK1296798.1"/>
    <property type="molecule type" value="Genomic_DNA"/>
</dbReference>
<comment type="caution">
    <text evidence="1">The sequence shown here is derived from an EMBL/GenBank/DDBJ whole genome shotgun (WGS) entry which is preliminary data.</text>
</comment>
<name>A0AAV9D9H3_ACOCL</name>
<accession>A0AAV9D9H3</accession>
<protein>
    <submittedName>
        <fullName evidence="1">Uncharacterized protein</fullName>
    </submittedName>
</protein>
<dbReference type="AlphaFoldDB" id="A0AAV9D9H3"/>
<proteinExistence type="predicted"/>
<dbReference type="Proteomes" id="UP001180020">
    <property type="component" value="Unassembled WGS sequence"/>
</dbReference>
<organism evidence="1 2">
    <name type="scientific">Acorus calamus</name>
    <name type="common">Sweet flag</name>
    <dbReference type="NCBI Taxonomy" id="4465"/>
    <lineage>
        <taxon>Eukaryota</taxon>
        <taxon>Viridiplantae</taxon>
        <taxon>Streptophyta</taxon>
        <taxon>Embryophyta</taxon>
        <taxon>Tracheophyta</taxon>
        <taxon>Spermatophyta</taxon>
        <taxon>Magnoliopsida</taxon>
        <taxon>Liliopsida</taxon>
        <taxon>Acoraceae</taxon>
        <taxon>Acorus</taxon>
    </lineage>
</organism>
<sequence length="115" mass="12779">MTPQSKSTPTEAETKARRKAEVKIIEVRHKAEAKIEAKSKAESYIKFKELQDSISALCNRLCYEKLAPISYLNIVAAKPAHRIGECRRGIRRSTASNPTLANLAYCDVPHCPPVA</sequence>
<keyword evidence="2" id="KW-1185">Reference proteome</keyword>
<reference evidence="1" key="1">
    <citation type="journal article" date="2023" name="Nat. Commun.">
        <title>Diploid and tetraploid genomes of Acorus and the evolution of monocots.</title>
        <authorList>
            <person name="Ma L."/>
            <person name="Liu K.W."/>
            <person name="Li Z."/>
            <person name="Hsiao Y.Y."/>
            <person name="Qi Y."/>
            <person name="Fu T."/>
            <person name="Tang G.D."/>
            <person name="Zhang D."/>
            <person name="Sun W.H."/>
            <person name="Liu D.K."/>
            <person name="Li Y."/>
            <person name="Chen G.Z."/>
            <person name="Liu X.D."/>
            <person name="Liao X.Y."/>
            <person name="Jiang Y.T."/>
            <person name="Yu X."/>
            <person name="Hao Y."/>
            <person name="Huang J."/>
            <person name="Zhao X.W."/>
            <person name="Ke S."/>
            <person name="Chen Y.Y."/>
            <person name="Wu W.L."/>
            <person name="Hsu J.L."/>
            <person name="Lin Y.F."/>
            <person name="Huang M.D."/>
            <person name="Li C.Y."/>
            <person name="Huang L."/>
            <person name="Wang Z.W."/>
            <person name="Zhao X."/>
            <person name="Zhong W.Y."/>
            <person name="Peng D.H."/>
            <person name="Ahmad S."/>
            <person name="Lan S."/>
            <person name="Zhang J.S."/>
            <person name="Tsai W.C."/>
            <person name="Van de Peer Y."/>
            <person name="Liu Z.J."/>
        </authorList>
    </citation>
    <scope>NUCLEOTIDE SEQUENCE</scope>
    <source>
        <strain evidence="1">CP</strain>
    </source>
</reference>
<evidence type="ECO:0000313" key="2">
    <source>
        <dbReference type="Proteomes" id="UP001180020"/>
    </source>
</evidence>
<evidence type="ECO:0000313" key="1">
    <source>
        <dbReference type="EMBL" id="KAK1296798.1"/>
    </source>
</evidence>